<reference evidence="2" key="1">
    <citation type="journal article" date="2019" name="Int. J. Syst. Evol. Microbiol.">
        <title>The Global Catalogue of Microorganisms (GCM) 10K type strain sequencing project: providing services to taxonomists for standard genome sequencing and annotation.</title>
        <authorList>
            <consortium name="The Broad Institute Genomics Platform"/>
            <consortium name="The Broad Institute Genome Sequencing Center for Infectious Disease"/>
            <person name="Wu L."/>
            <person name="Ma J."/>
        </authorList>
    </citation>
    <scope>NUCLEOTIDE SEQUENCE [LARGE SCALE GENOMIC DNA]</scope>
    <source>
        <strain evidence="2">JCM 18303</strain>
    </source>
</reference>
<evidence type="ECO:0000313" key="1">
    <source>
        <dbReference type="EMBL" id="GAA5172930.1"/>
    </source>
</evidence>
<dbReference type="EMBL" id="BAABJP010000054">
    <property type="protein sequence ID" value="GAA5172930.1"/>
    <property type="molecule type" value="Genomic_DNA"/>
</dbReference>
<protein>
    <submittedName>
        <fullName evidence="1">Uncharacterized protein</fullName>
    </submittedName>
</protein>
<name>A0ABP9R8Z1_9PSEU</name>
<accession>A0ABP9R8Z1</accession>
<comment type="caution">
    <text evidence="1">The sequence shown here is derived from an EMBL/GenBank/DDBJ whole genome shotgun (WGS) entry which is preliminary data.</text>
</comment>
<gene>
    <name evidence="1" type="ORF">GCM10023321_73500</name>
</gene>
<proteinExistence type="predicted"/>
<dbReference type="Proteomes" id="UP001428817">
    <property type="component" value="Unassembled WGS sequence"/>
</dbReference>
<organism evidence="1 2">
    <name type="scientific">Pseudonocardia eucalypti</name>
    <dbReference type="NCBI Taxonomy" id="648755"/>
    <lineage>
        <taxon>Bacteria</taxon>
        <taxon>Bacillati</taxon>
        <taxon>Actinomycetota</taxon>
        <taxon>Actinomycetes</taxon>
        <taxon>Pseudonocardiales</taxon>
        <taxon>Pseudonocardiaceae</taxon>
        <taxon>Pseudonocardia</taxon>
    </lineage>
</organism>
<evidence type="ECO:0000313" key="2">
    <source>
        <dbReference type="Proteomes" id="UP001428817"/>
    </source>
</evidence>
<keyword evidence="2" id="KW-1185">Reference proteome</keyword>
<dbReference type="RefSeq" id="WP_185061010.1">
    <property type="nucleotide sequence ID" value="NZ_BAABJP010000054.1"/>
</dbReference>
<sequence length="70" mass="7762">MSQFQAVLRDRVEEAVREMCAAREGGNDGRAEFYVARLAELFELAARHGVDTQGWVEDPAVAALVTSTRH</sequence>